<name>A0ABV2ZLS0_9ACTN</name>
<feature type="domain" description="DUF2399" evidence="1">
    <location>
        <begin position="256"/>
        <end position="405"/>
    </location>
</feature>
<feature type="domain" description="Conserved hypothetical protein CHP02679 N terminus" evidence="2">
    <location>
        <begin position="35"/>
        <end position="235"/>
    </location>
</feature>
<dbReference type="Proteomes" id="UP001550739">
    <property type="component" value="Unassembled WGS sequence"/>
</dbReference>
<dbReference type="EMBL" id="JBEZVE010000012">
    <property type="protein sequence ID" value="MEU3783509.1"/>
    <property type="molecule type" value="Genomic_DNA"/>
</dbReference>
<evidence type="ECO:0000313" key="3">
    <source>
        <dbReference type="EMBL" id="MEU3783509.1"/>
    </source>
</evidence>
<proteinExistence type="predicted"/>
<evidence type="ECO:0000313" key="4">
    <source>
        <dbReference type="Proteomes" id="UP001550739"/>
    </source>
</evidence>
<dbReference type="Pfam" id="PF11796">
    <property type="entry name" value="DUF3323"/>
    <property type="match status" value="1"/>
</dbReference>
<sequence>MSTPPVPPYLAEPRLRPLWQAVHDRLSSGRPVSGVRVGPLDDDEREALADLLGMDRLPDQRPTVRLARLEDAVAEAGAGTVRDLVAQVIGPLGDRESERRRHEDERSALWAWLADHDTVRAQPALTEWTAYCRAQGLVDGSVTRTRDLLTAALTVLAALPAEGEPLPVFAARTRHGDPHALDDGTRLATLVLRALSTLYGTPVPDGSQARRALWSRAGVADDELSTTVLAAGLRPSGEGILSRLSRICSESGHAVSLTLAQLRSPGDVRFPARPVHITENPSVLALALRRFGAHCPPLVCTSGWPNSAVIRLLHLLAAQGAPLRYHGDFDGEGVRIAAHVMHKTSAVPWRMSTHDYLTGLTHTPHGPAPGRLTEAPWDPALTPAMARRGTALMEETVAAPLLDDLSREPTHP</sequence>
<evidence type="ECO:0000259" key="2">
    <source>
        <dbReference type="Pfam" id="PF11796"/>
    </source>
</evidence>
<protein>
    <submittedName>
        <fullName evidence="3">TIGR02679 family protein</fullName>
    </submittedName>
</protein>
<organism evidence="3 4">
    <name type="scientific">Streptomyces sp. 900129855</name>
    <dbReference type="NCBI Taxonomy" id="3155129"/>
    <lineage>
        <taxon>Bacteria</taxon>
        <taxon>Bacillati</taxon>
        <taxon>Actinomycetota</taxon>
        <taxon>Actinomycetes</taxon>
        <taxon>Kitasatosporales</taxon>
        <taxon>Streptomycetaceae</taxon>
        <taxon>Streptomyces</taxon>
    </lineage>
</organism>
<evidence type="ECO:0000259" key="1">
    <source>
        <dbReference type="Pfam" id="PF09664"/>
    </source>
</evidence>
<dbReference type="InterPro" id="IPR024466">
    <property type="entry name" value="CHP02679_N"/>
</dbReference>
<dbReference type="InterPro" id="IPR024465">
    <property type="entry name" value="DUF2399"/>
</dbReference>
<keyword evidence="4" id="KW-1185">Reference proteome</keyword>
<accession>A0ABV2ZLS0</accession>
<comment type="caution">
    <text evidence="3">The sequence shown here is derived from an EMBL/GenBank/DDBJ whole genome shotgun (WGS) entry which is preliminary data.</text>
</comment>
<gene>
    <name evidence="3" type="ORF">AB0E89_23665</name>
</gene>
<dbReference type="InterPro" id="IPR013495">
    <property type="entry name" value="CHP02679"/>
</dbReference>
<dbReference type="Pfam" id="PF09664">
    <property type="entry name" value="DUF2399"/>
    <property type="match status" value="1"/>
</dbReference>
<dbReference type="RefSeq" id="WP_361704754.1">
    <property type="nucleotide sequence ID" value="NZ_JBEZVE010000012.1"/>
</dbReference>
<reference evidence="3 4" key="1">
    <citation type="submission" date="2024-06" db="EMBL/GenBank/DDBJ databases">
        <title>The Natural Products Discovery Center: Release of the First 8490 Sequenced Strains for Exploring Actinobacteria Biosynthetic Diversity.</title>
        <authorList>
            <person name="Kalkreuter E."/>
            <person name="Kautsar S.A."/>
            <person name="Yang D."/>
            <person name="Bader C.D."/>
            <person name="Teijaro C.N."/>
            <person name="Fluegel L."/>
            <person name="Davis C.M."/>
            <person name="Simpson J.R."/>
            <person name="Lauterbach L."/>
            <person name="Steele A.D."/>
            <person name="Gui C."/>
            <person name="Meng S."/>
            <person name="Li G."/>
            <person name="Viehrig K."/>
            <person name="Ye F."/>
            <person name="Su P."/>
            <person name="Kiefer A.F."/>
            <person name="Nichols A."/>
            <person name="Cepeda A.J."/>
            <person name="Yan W."/>
            <person name="Fan B."/>
            <person name="Jiang Y."/>
            <person name="Adhikari A."/>
            <person name="Zheng C.-J."/>
            <person name="Schuster L."/>
            <person name="Cowan T.M."/>
            <person name="Smanski M.J."/>
            <person name="Chevrette M.G."/>
            <person name="De Carvalho L.P.S."/>
            <person name="Shen B."/>
        </authorList>
    </citation>
    <scope>NUCLEOTIDE SEQUENCE [LARGE SCALE GENOMIC DNA]</scope>
    <source>
        <strain evidence="3 4">NPDC033843</strain>
    </source>
</reference>
<dbReference type="NCBIfam" id="TIGR02679">
    <property type="entry name" value="TIGR02679 family protein"/>
    <property type="match status" value="1"/>
</dbReference>